<dbReference type="CDD" id="cd07761">
    <property type="entry name" value="CYTH-like_CthTTM-like"/>
    <property type="match status" value="1"/>
</dbReference>
<dbReference type="SMART" id="SM01118">
    <property type="entry name" value="CYTH"/>
    <property type="match status" value="1"/>
</dbReference>
<dbReference type="Gene3D" id="2.40.320.10">
    <property type="entry name" value="Hypothetical Protein Pfu-838710-001"/>
    <property type="match status" value="1"/>
</dbReference>
<organism evidence="3 4">
    <name type="scientific">Blautia hydrogenotrophica (strain DSM 10507 / JCM 14656 / S5a33)</name>
    <name type="common">Ruminococcus hydrogenotrophicus</name>
    <dbReference type="NCBI Taxonomy" id="476272"/>
    <lineage>
        <taxon>Bacteria</taxon>
        <taxon>Bacillati</taxon>
        <taxon>Bacillota</taxon>
        <taxon>Clostridia</taxon>
        <taxon>Lachnospirales</taxon>
        <taxon>Lachnospiraceae</taxon>
        <taxon>Blautia</taxon>
    </lineage>
</organism>
<dbReference type="PANTHER" id="PTHR40114:SF1">
    <property type="entry name" value="SLR0698 PROTEIN"/>
    <property type="match status" value="1"/>
</dbReference>
<accession>C0CK83</accession>
<dbReference type="SUPFAM" id="SSF55154">
    <property type="entry name" value="CYTH-like phosphatases"/>
    <property type="match status" value="1"/>
</dbReference>
<proteinExistence type="predicted"/>
<reference evidence="3 4" key="1">
    <citation type="submission" date="2009-01" db="EMBL/GenBank/DDBJ databases">
        <authorList>
            <person name="Fulton L."/>
            <person name="Clifton S."/>
            <person name="Fulton B."/>
            <person name="Xu J."/>
            <person name="Minx P."/>
            <person name="Pepin K.H."/>
            <person name="Johnson M."/>
            <person name="Bhonagiri V."/>
            <person name="Nash W.E."/>
            <person name="Mardis E.R."/>
            <person name="Wilson R.K."/>
        </authorList>
    </citation>
    <scope>NUCLEOTIDE SEQUENCE [LARGE SCALE GENOMIC DNA]</scope>
    <source>
        <strain evidence="4">DSM 10507 / JCM 14656 / S5a33</strain>
    </source>
</reference>
<dbReference type="AlphaFoldDB" id="C0CK83"/>
<dbReference type="PIRSF" id="PIRSF016487">
    <property type="entry name" value="CYTH_UCP016487"/>
    <property type="match status" value="1"/>
</dbReference>
<protein>
    <recommendedName>
        <fullName evidence="2">CYTH domain-containing protein</fullName>
    </recommendedName>
</protein>
<evidence type="ECO:0000313" key="3">
    <source>
        <dbReference type="EMBL" id="EEG49834.1"/>
    </source>
</evidence>
<dbReference type="HOGENOM" id="CLU_109545_0_0_9"/>
<dbReference type="InterPro" id="IPR023577">
    <property type="entry name" value="CYTH_domain"/>
</dbReference>
<feature type="active site" description="Proton acceptor" evidence="1">
    <location>
        <position position="39"/>
    </location>
</feature>
<keyword evidence="4" id="KW-1185">Reference proteome</keyword>
<sequence length="163" mass="19277">MLMEIERKFLIRELPESLLSHRTDTIKLDFPFHEIEQGYLCTKPVVRIRRQDDSYFLTYKSKGFMSREEYNLPLTKEAYEHLRTKTDGVYIKKTRYIIPADMGLQIELDIFHGAHKGLMLAEVEFPDEQTALNYQPPVWLGEEVTFSEKFHNSYLSQHPFISA</sequence>
<feature type="domain" description="CYTH" evidence="2">
    <location>
        <begin position="2"/>
        <end position="157"/>
    </location>
</feature>
<evidence type="ECO:0000313" key="4">
    <source>
        <dbReference type="Proteomes" id="UP000003100"/>
    </source>
</evidence>
<gene>
    <name evidence="3" type="ORF">RUMHYD_01253</name>
</gene>
<dbReference type="PATRIC" id="fig|476272.21.peg.2600"/>
<dbReference type="PROSITE" id="PS51707">
    <property type="entry name" value="CYTH"/>
    <property type="match status" value="1"/>
</dbReference>
<dbReference type="eggNOG" id="COG2954">
    <property type="taxonomic scope" value="Bacteria"/>
</dbReference>
<dbReference type="PANTHER" id="PTHR40114">
    <property type="entry name" value="SLR0698 PROTEIN"/>
    <property type="match status" value="1"/>
</dbReference>
<name>C0CK83_BLAHS</name>
<dbReference type="EMBL" id="ACBZ01000059">
    <property type="protein sequence ID" value="EEG49834.1"/>
    <property type="molecule type" value="Genomic_DNA"/>
</dbReference>
<dbReference type="Pfam" id="PF01928">
    <property type="entry name" value="CYTH"/>
    <property type="match status" value="1"/>
</dbReference>
<dbReference type="InterPro" id="IPR012042">
    <property type="entry name" value="NeuTTM/CthTTM-like"/>
</dbReference>
<evidence type="ECO:0000259" key="2">
    <source>
        <dbReference type="PROSITE" id="PS51707"/>
    </source>
</evidence>
<comment type="caution">
    <text evidence="3">The sequence shown here is derived from an EMBL/GenBank/DDBJ whole genome shotgun (WGS) entry which is preliminary data.</text>
</comment>
<reference evidence="3 4" key="2">
    <citation type="submission" date="2009-02" db="EMBL/GenBank/DDBJ databases">
        <title>Draft genome sequence of Blautia hydrogenotrophica DSM 10507 (Ruminococcus hydrogenotrophicus DSM 10507).</title>
        <authorList>
            <person name="Sudarsanam P."/>
            <person name="Ley R."/>
            <person name="Guruge J."/>
            <person name="Turnbaugh P.J."/>
            <person name="Mahowald M."/>
            <person name="Liep D."/>
            <person name="Gordon J."/>
        </authorList>
    </citation>
    <scope>NUCLEOTIDE SEQUENCE [LARGE SCALE GENOMIC DNA]</scope>
    <source>
        <strain evidence="4">DSM 10507 / JCM 14656 / S5a33</strain>
    </source>
</reference>
<dbReference type="InterPro" id="IPR033469">
    <property type="entry name" value="CYTH-like_dom_sf"/>
</dbReference>
<evidence type="ECO:0000256" key="1">
    <source>
        <dbReference type="PIRSR" id="PIRSR016487-1"/>
    </source>
</evidence>
<dbReference type="Proteomes" id="UP000003100">
    <property type="component" value="Unassembled WGS sequence"/>
</dbReference>